<evidence type="ECO:0000313" key="1">
    <source>
        <dbReference type="EMBL" id="KAI5351649.1"/>
    </source>
</evidence>
<comment type="caution">
    <text evidence="1">The sequence shown here is derived from an EMBL/GenBank/DDBJ whole genome shotgun (WGS) entry which is preliminary data.</text>
</comment>
<protein>
    <submittedName>
        <fullName evidence="1">Uncharacterized protein</fullName>
    </submittedName>
</protein>
<gene>
    <name evidence="1" type="ORF">L3X38_004540</name>
</gene>
<reference evidence="1 2" key="1">
    <citation type="journal article" date="2022" name="G3 (Bethesda)">
        <title>Whole-genome sequence and methylome profiling of the almond [Prunus dulcis (Mill.) D.A. Webb] cultivar 'Nonpareil'.</title>
        <authorList>
            <person name="D'Amico-Willman K.M."/>
            <person name="Ouma W.Z."/>
            <person name="Meulia T."/>
            <person name="Sideli G.M."/>
            <person name="Gradziel T.M."/>
            <person name="Fresnedo-Ramirez J."/>
        </authorList>
    </citation>
    <scope>NUCLEOTIDE SEQUENCE [LARGE SCALE GENOMIC DNA]</scope>
    <source>
        <strain evidence="1">Clone GOH B32 T37-40</strain>
    </source>
</reference>
<proteinExistence type="predicted"/>
<dbReference type="Proteomes" id="UP001054821">
    <property type="component" value="Chromosome 1"/>
</dbReference>
<sequence length="75" mass="8510">MQVGITTNNVATNLYNEISNSSLIMHAHRLQHQGTCYILREPPSSFLSLNIKKYRPLITSLDSRLSRLRAFPSGH</sequence>
<dbReference type="AlphaFoldDB" id="A0AAD5F3A5"/>
<evidence type="ECO:0000313" key="2">
    <source>
        <dbReference type="Proteomes" id="UP001054821"/>
    </source>
</evidence>
<accession>A0AAD5F3A5</accession>
<dbReference type="EMBL" id="JAJFAZ020000001">
    <property type="protein sequence ID" value="KAI5351649.1"/>
    <property type="molecule type" value="Genomic_DNA"/>
</dbReference>
<organism evidence="1 2">
    <name type="scientific">Prunus dulcis</name>
    <name type="common">Almond</name>
    <name type="synonym">Amygdalus dulcis</name>
    <dbReference type="NCBI Taxonomy" id="3755"/>
    <lineage>
        <taxon>Eukaryota</taxon>
        <taxon>Viridiplantae</taxon>
        <taxon>Streptophyta</taxon>
        <taxon>Embryophyta</taxon>
        <taxon>Tracheophyta</taxon>
        <taxon>Spermatophyta</taxon>
        <taxon>Magnoliopsida</taxon>
        <taxon>eudicotyledons</taxon>
        <taxon>Gunneridae</taxon>
        <taxon>Pentapetalae</taxon>
        <taxon>rosids</taxon>
        <taxon>fabids</taxon>
        <taxon>Rosales</taxon>
        <taxon>Rosaceae</taxon>
        <taxon>Amygdaloideae</taxon>
        <taxon>Amygdaleae</taxon>
        <taxon>Prunus</taxon>
    </lineage>
</organism>
<keyword evidence="2" id="KW-1185">Reference proteome</keyword>
<name>A0AAD5F3A5_PRUDU</name>